<feature type="transmembrane region" description="Helical" evidence="2">
    <location>
        <begin position="141"/>
        <end position="162"/>
    </location>
</feature>
<sequence length="393" mass="40881">MAGPEPGHRGECPGRAEHGPKGGTAEVRCQGPLPYSRGALLSFPLAGAGAVSGAVLLLLAVPSPIGLSELTPFPARLFGPAVVVAALIFLVWDRRPQEIRIRYILALLVGAIALGLAPFQWLNAARVIQSELSPAYLADVVYLLALVLVGLTVPVSVVVSHVSDGGDPSASTRSAVRGPWRVARGVGAGAVAALALVAVAVRPVTALIPLPAPPFRFDAESVVVEAGGAPAPVPSTVTGGSWTWRAPEGTFVRAAFPAGHGVLAQLEDSLVMLDGPTGEERWSYRLRGEDASMHGVGVSPDGGTVFLESFSGSPARVAIVSLDALTGEPHFETVRPASWEGATPTVTDDTLVTWTRAAVLGFDARTGLPLWSRDLPRSASCRTRTPTTCRTTR</sequence>
<dbReference type="AlphaFoldDB" id="A0A975QJZ5"/>
<dbReference type="Proteomes" id="UP000682416">
    <property type="component" value="Chromosome"/>
</dbReference>
<dbReference type="KEGG" id="nec:KGD82_19215"/>
<feature type="compositionally biased region" description="Basic and acidic residues" evidence="1">
    <location>
        <begin position="1"/>
        <end position="20"/>
    </location>
</feature>
<name>A0A975QJZ5_9ACTN</name>
<proteinExistence type="predicted"/>
<keyword evidence="2" id="KW-0472">Membrane</keyword>
<feature type="transmembrane region" description="Helical" evidence="2">
    <location>
        <begin position="104"/>
        <end position="121"/>
    </location>
</feature>
<evidence type="ECO:0000256" key="2">
    <source>
        <dbReference type="SAM" id="Phobius"/>
    </source>
</evidence>
<dbReference type="InterPro" id="IPR002372">
    <property type="entry name" value="PQQ_rpt_dom"/>
</dbReference>
<accession>A0A975QJZ5</accession>
<organism evidence="4 5">
    <name type="scientific">Nocardiopsis eucommiae</name>
    <dbReference type="NCBI Taxonomy" id="2831970"/>
    <lineage>
        <taxon>Bacteria</taxon>
        <taxon>Bacillati</taxon>
        <taxon>Actinomycetota</taxon>
        <taxon>Actinomycetes</taxon>
        <taxon>Streptosporangiales</taxon>
        <taxon>Nocardiopsidaceae</taxon>
        <taxon>Nocardiopsis</taxon>
    </lineage>
</organism>
<evidence type="ECO:0000313" key="4">
    <source>
        <dbReference type="EMBL" id="QVJ00680.1"/>
    </source>
</evidence>
<feature type="transmembrane region" description="Helical" evidence="2">
    <location>
        <begin position="182"/>
        <end position="201"/>
    </location>
</feature>
<feature type="transmembrane region" description="Helical" evidence="2">
    <location>
        <begin position="38"/>
        <end position="61"/>
    </location>
</feature>
<dbReference type="InterPro" id="IPR011047">
    <property type="entry name" value="Quinoprotein_ADH-like_sf"/>
</dbReference>
<keyword evidence="2" id="KW-0812">Transmembrane</keyword>
<feature type="region of interest" description="Disordered" evidence="1">
    <location>
        <begin position="1"/>
        <end position="23"/>
    </location>
</feature>
<protein>
    <submittedName>
        <fullName evidence="4">PQQ-binding-like beta-propeller repeat protein</fullName>
    </submittedName>
</protein>
<keyword evidence="5" id="KW-1185">Reference proteome</keyword>
<dbReference type="Gene3D" id="2.130.10.10">
    <property type="entry name" value="YVTN repeat-like/Quinoprotein amine dehydrogenase"/>
    <property type="match status" value="1"/>
</dbReference>
<evidence type="ECO:0000259" key="3">
    <source>
        <dbReference type="Pfam" id="PF13360"/>
    </source>
</evidence>
<reference evidence="4" key="1">
    <citation type="submission" date="2021-05" db="EMBL/GenBank/DDBJ databases">
        <authorList>
            <person name="Kaiqin L."/>
            <person name="Jian G."/>
        </authorList>
    </citation>
    <scope>NUCLEOTIDE SEQUENCE</scope>
    <source>
        <strain evidence="4">HDS5</strain>
    </source>
</reference>
<gene>
    <name evidence="4" type="ORF">KGD82_19215</name>
</gene>
<keyword evidence="2" id="KW-1133">Transmembrane helix</keyword>
<dbReference type="Pfam" id="PF13360">
    <property type="entry name" value="PQQ_2"/>
    <property type="match status" value="1"/>
</dbReference>
<dbReference type="InterPro" id="IPR015943">
    <property type="entry name" value="WD40/YVTN_repeat-like_dom_sf"/>
</dbReference>
<feature type="domain" description="Pyrrolo-quinoline quinone repeat" evidence="3">
    <location>
        <begin position="240"/>
        <end position="376"/>
    </location>
</feature>
<dbReference type="EMBL" id="CP074402">
    <property type="protein sequence ID" value="QVJ00680.1"/>
    <property type="molecule type" value="Genomic_DNA"/>
</dbReference>
<feature type="transmembrane region" description="Helical" evidence="2">
    <location>
        <begin position="73"/>
        <end position="92"/>
    </location>
</feature>
<dbReference type="SUPFAM" id="SSF50998">
    <property type="entry name" value="Quinoprotein alcohol dehydrogenase-like"/>
    <property type="match status" value="1"/>
</dbReference>
<evidence type="ECO:0000256" key="1">
    <source>
        <dbReference type="SAM" id="MobiDB-lite"/>
    </source>
</evidence>
<evidence type="ECO:0000313" key="5">
    <source>
        <dbReference type="Proteomes" id="UP000682416"/>
    </source>
</evidence>